<reference evidence="1" key="2">
    <citation type="submission" date="2020-09" db="EMBL/GenBank/DDBJ databases">
        <authorList>
            <person name="Sun Q."/>
            <person name="Kim S."/>
        </authorList>
    </citation>
    <scope>NUCLEOTIDE SEQUENCE</scope>
    <source>
        <strain evidence="1">KCTC 32422</strain>
    </source>
</reference>
<reference evidence="1" key="1">
    <citation type="journal article" date="2014" name="Int. J. Syst. Evol. Microbiol.">
        <title>Complete genome sequence of Corynebacterium casei LMG S-19264T (=DSM 44701T), isolated from a smear-ripened cheese.</title>
        <authorList>
            <consortium name="US DOE Joint Genome Institute (JGI-PGF)"/>
            <person name="Walter F."/>
            <person name="Albersmeier A."/>
            <person name="Kalinowski J."/>
            <person name="Ruckert C."/>
        </authorList>
    </citation>
    <scope>NUCLEOTIDE SEQUENCE</scope>
    <source>
        <strain evidence="1">KCTC 32422</strain>
    </source>
</reference>
<gene>
    <name evidence="1" type="ORF">GCM10011617_31630</name>
</gene>
<dbReference type="EMBL" id="BMZD01000017">
    <property type="protein sequence ID" value="GHA08906.1"/>
    <property type="molecule type" value="Genomic_DNA"/>
</dbReference>
<evidence type="ECO:0000313" key="1">
    <source>
        <dbReference type="EMBL" id="GHA08906.1"/>
    </source>
</evidence>
<evidence type="ECO:0000313" key="2">
    <source>
        <dbReference type="Proteomes" id="UP000634139"/>
    </source>
</evidence>
<dbReference type="NCBIfam" id="NF041373">
    <property type="entry name" value="HGG_STG"/>
    <property type="match status" value="1"/>
</dbReference>
<sequence>MQVAPRCGARTRSGKPCAAPAVAGAARCRMHGGKGSGAPEGNQNARTHGLYDQVMQERRLVHSGLKAEVRLAIAMLQTRRSREVD</sequence>
<organism evidence="1 2">
    <name type="scientific">Novosphingobium arvoryzae</name>
    <dbReference type="NCBI Taxonomy" id="1256514"/>
    <lineage>
        <taxon>Bacteria</taxon>
        <taxon>Pseudomonadati</taxon>
        <taxon>Pseudomonadota</taxon>
        <taxon>Alphaproteobacteria</taxon>
        <taxon>Sphingomonadales</taxon>
        <taxon>Sphingomonadaceae</taxon>
        <taxon>Novosphingobium</taxon>
    </lineage>
</organism>
<name>A0A918RS62_9SPHN</name>
<dbReference type="Proteomes" id="UP000634139">
    <property type="component" value="Unassembled WGS sequence"/>
</dbReference>
<dbReference type="InterPro" id="IPR047675">
    <property type="entry name" value="Putative_zinc-bd"/>
</dbReference>
<proteinExistence type="predicted"/>
<accession>A0A918RS62</accession>
<dbReference type="AlphaFoldDB" id="A0A918RS62"/>
<comment type="caution">
    <text evidence="1">The sequence shown here is derived from an EMBL/GenBank/DDBJ whole genome shotgun (WGS) entry which is preliminary data.</text>
</comment>
<keyword evidence="2" id="KW-1185">Reference proteome</keyword>
<protein>
    <submittedName>
        <fullName evidence="1">Uncharacterized protein</fullName>
    </submittedName>
</protein>